<evidence type="ECO:0000256" key="1">
    <source>
        <dbReference type="SAM" id="MobiDB-lite"/>
    </source>
</evidence>
<dbReference type="InterPro" id="IPR024530">
    <property type="entry name" value="QSregVF_b"/>
</dbReference>
<protein>
    <submittedName>
        <fullName evidence="2">Golgin family A protein</fullName>
    </submittedName>
</protein>
<feature type="region of interest" description="Disordered" evidence="1">
    <location>
        <begin position="222"/>
        <end position="260"/>
    </location>
</feature>
<dbReference type="EMBL" id="JARAOO010000011">
    <property type="protein sequence ID" value="KAJ7952076.1"/>
    <property type="molecule type" value="Genomic_DNA"/>
</dbReference>
<evidence type="ECO:0000313" key="3">
    <source>
        <dbReference type="Proteomes" id="UP001163823"/>
    </source>
</evidence>
<dbReference type="AlphaFoldDB" id="A0AAD7PDW6"/>
<dbReference type="Pfam" id="PF12843">
    <property type="entry name" value="QSregVF_b"/>
    <property type="match status" value="1"/>
</dbReference>
<dbReference type="PANTHER" id="PTHR38357">
    <property type="entry name" value="EXPRESSED PROTEIN"/>
    <property type="match status" value="1"/>
</dbReference>
<reference evidence="2" key="1">
    <citation type="journal article" date="2023" name="Science">
        <title>Elucidation of the pathway for biosynthesis of saponin adjuvants from the soapbark tree.</title>
        <authorList>
            <person name="Reed J."/>
            <person name="Orme A."/>
            <person name="El-Demerdash A."/>
            <person name="Owen C."/>
            <person name="Martin L.B.B."/>
            <person name="Misra R.C."/>
            <person name="Kikuchi S."/>
            <person name="Rejzek M."/>
            <person name="Martin A.C."/>
            <person name="Harkess A."/>
            <person name="Leebens-Mack J."/>
            <person name="Louveau T."/>
            <person name="Stephenson M.J."/>
            <person name="Osbourn A."/>
        </authorList>
    </citation>
    <scope>NUCLEOTIDE SEQUENCE</scope>
    <source>
        <strain evidence="2">S10</strain>
    </source>
</reference>
<feature type="compositionally biased region" description="Basic and acidic residues" evidence="1">
    <location>
        <begin position="222"/>
        <end position="236"/>
    </location>
</feature>
<proteinExistence type="predicted"/>
<gene>
    <name evidence="2" type="ORF">O6P43_028024</name>
</gene>
<keyword evidence="3" id="KW-1185">Reference proteome</keyword>
<evidence type="ECO:0000313" key="2">
    <source>
        <dbReference type="EMBL" id="KAJ7952076.1"/>
    </source>
</evidence>
<dbReference type="KEGG" id="qsa:O6P43_028024"/>
<dbReference type="GO" id="GO:0009536">
    <property type="term" value="C:plastid"/>
    <property type="evidence" value="ECO:0007669"/>
    <property type="project" value="TreeGrafter"/>
</dbReference>
<name>A0AAD7PDW6_QUISA</name>
<accession>A0AAD7PDW6</accession>
<dbReference type="Proteomes" id="UP001163823">
    <property type="component" value="Chromosome 11"/>
</dbReference>
<comment type="caution">
    <text evidence="2">The sequence shown here is derived from an EMBL/GenBank/DDBJ whole genome shotgun (WGS) entry which is preliminary data.</text>
</comment>
<organism evidence="2 3">
    <name type="scientific">Quillaja saponaria</name>
    <name type="common">Soap bark tree</name>
    <dbReference type="NCBI Taxonomy" id="32244"/>
    <lineage>
        <taxon>Eukaryota</taxon>
        <taxon>Viridiplantae</taxon>
        <taxon>Streptophyta</taxon>
        <taxon>Embryophyta</taxon>
        <taxon>Tracheophyta</taxon>
        <taxon>Spermatophyta</taxon>
        <taxon>Magnoliopsida</taxon>
        <taxon>eudicotyledons</taxon>
        <taxon>Gunneridae</taxon>
        <taxon>Pentapetalae</taxon>
        <taxon>rosids</taxon>
        <taxon>fabids</taxon>
        <taxon>Fabales</taxon>
        <taxon>Quillajaceae</taxon>
        <taxon>Quillaja</taxon>
    </lineage>
</organism>
<sequence length="279" mass="32106">MANSSMNLFYFQTNISFNSLTHSSRAFLPITCSFKRKPLAASTTPRRQTIPARDRIIDFGKYKGKMLGTLPSSYLKWVSKSLRARDFEEWAKLAHEVLQDPIYTDHIEWEFAENLLSGNQLKTLSSSRDNDEKIGAVSELMEISDRFGWDNEDKFGWSKIKFELLGTSKGGRIPRVDSKNREAERDMGMGNKKEERVKILSGGEEERRRRERRARLRPVIDPVKDGNKAGIKEKSRGSFVNGVDSDGTSDDKDRTVEDYNPFPGREALLRKVLNRKRFF</sequence>
<dbReference type="PANTHER" id="PTHR38357:SF1">
    <property type="entry name" value="EXPRESSED PROTEIN"/>
    <property type="match status" value="1"/>
</dbReference>